<reference evidence="2" key="3">
    <citation type="submission" date="2023-05" db="EMBL/GenBank/DDBJ databases">
        <authorList>
            <person name="Smith C.H."/>
        </authorList>
    </citation>
    <scope>NUCLEOTIDE SEQUENCE</scope>
    <source>
        <strain evidence="2">CHS0354</strain>
        <tissue evidence="2">Mantle</tissue>
    </source>
</reference>
<evidence type="ECO:0000256" key="1">
    <source>
        <dbReference type="SAM" id="MobiDB-lite"/>
    </source>
</evidence>
<dbReference type="AlphaFoldDB" id="A0AAE0T6B7"/>
<sequence length="146" mass="16376">MKHLTPHNGPSTLRLTNQHKTSNKPKPKHRIDSELSTSALKFMGKRRRYYNTPALAFPPQLATTKVTSTDIVGTVCGLVLKGFVYTATKCCSDLKKKKQVRTYTSLGDDKRSLSNIELLSIEQLTEHLLGVCVSDDMSLPNRMQKE</sequence>
<gene>
    <name evidence="2" type="ORF">CHS0354_007198</name>
</gene>
<dbReference type="EMBL" id="JAEAOA010000493">
    <property type="protein sequence ID" value="KAK3604655.1"/>
    <property type="molecule type" value="Genomic_DNA"/>
</dbReference>
<reference evidence="2" key="1">
    <citation type="journal article" date="2021" name="Genome Biol. Evol.">
        <title>A High-Quality Reference Genome for a Parasitic Bivalve with Doubly Uniparental Inheritance (Bivalvia: Unionida).</title>
        <authorList>
            <person name="Smith C.H."/>
        </authorList>
    </citation>
    <scope>NUCLEOTIDE SEQUENCE</scope>
    <source>
        <strain evidence="2">CHS0354</strain>
    </source>
</reference>
<evidence type="ECO:0000313" key="3">
    <source>
        <dbReference type="Proteomes" id="UP001195483"/>
    </source>
</evidence>
<protein>
    <submittedName>
        <fullName evidence="2">Uncharacterized protein</fullName>
    </submittedName>
</protein>
<proteinExistence type="predicted"/>
<feature type="region of interest" description="Disordered" evidence="1">
    <location>
        <begin position="1"/>
        <end position="32"/>
    </location>
</feature>
<name>A0AAE0T6B7_9BIVA</name>
<dbReference type="Proteomes" id="UP001195483">
    <property type="component" value="Unassembled WGS sequence"/>
</dbReference>
<reference evidence="2" key="2">
    <citation type="journal article" date="2021" name="Genome Biol. Evol.">
        <title>Developing a high-quality reference genome for a parasitic bivalve with doubly uniparental inheritance (Bivalvia: Unionida).</title>
        <authorList>
            <person name="Smith C.H."/>
        </authorList>
    </citation>
    <scope>NUCLEOTIDE SEQUENCE</scope>
    <source>
        <strain evidence="2">CHS0354</strain>
        <tissue evidence="2">Mantle</tissue>
    </source>
</reference>
<feature type="compositionally biased region" description="Polar residues" evidence="1">
    <location>
        <begin position="8"/>
        <end position="20"/>
    </location>
</feature>
<comment type="caution">
    <text evidence="2">The sequence shown here is derived from an EMBL/GenBank/DDBJ whole genome shotgun (WGS) entry which is preliminary data.</text>
</comment>
<evidence type="ECO:0000313" key="2">
    <source>
        <dbReference type="EMBL" id="KAK3604655.1"/>
    </source>
</evidence>
<accession>A0AAE0T6B7</accession>
<organism evidence="2 3">
    <name type="scientific">Potamilus streckersoni</name>
    <dbReference type="NCBI Taxonomy" id="2493646"/>
    <lineage>
        <taxon>Eukaryota</taxon>
        <taxon>Metazoa</taxon>
        <taxon>Spiralia</taxon>
        <taxon>Lophotrochozoa</taxon>
        <taxon>Mollusca</taxon>
        <taxon>Bivalvia</taxon>
        <taxon>Autobranchia</taxon>
        <taxon>Heteroconchia</taxon>
        <taxon>Palaeoheterodonta</taxon>
        <taxon>Unionida</taxon>
        <taxon>Unionoidea</taxon>
        <taxon>Unionidae</taxon>
        <taxon>Ambleminae</taxon>
        <taxon>Lampsilini</taxon>
        <taxon>Potamilus</taxon>
    </lineage>
</organism>
<keyword evidence="3" id="KW-1185">Reference proteome</keyword>